<evidence type="ECO:0000313" key="1">
    <source>
        <dbReference type="EMBL" id="MBO1868482.1"/>
    </source>
</evidence>
<dbReference type="RefSeq" id="WP_208088952.1">
    <property type="nucleotide sequence ID" value="NZ_CP086136.1"/>
</dbReference>
<evidence type="ECO:0000313" key="2">
    <source>
        <dbReference type="EMBL" id="UEM11995.1"/>
    </source>
</evidence>
<dbReference type="KEGG" id="bban:J4G43_047410"/>
<protein>
    <submittedName>
        <fullName evidence="1">Uncharacterized protein</fullName>
    </submittedName>
</protein>
<reference evidence="1" key="1">
    <citation type="submission" date="2021-03" db="EMBL/GenBank/DDBJ databases">
        <title>Whole Genome Sequence of Bradyrhizobium sp. Strain 144S4.</title>
        <authorList>
            <person name="Bromfield E.S.P."/>
            <person name="Cloutier S."/>
        </authorList>
    </citation>
    <scope>NUCLEOTIDE SEQUENCE [LARGE SCALE GENOMIC DNA]</scope>
    <source>
        <strain evidence="1">144S4</strain>
    </source>
</reference>
<dbReference type="Proteomes" id="UP000664702">
    <property type="component" value="Chromosome"/>
</dbReference>
<dbReference type="EMBL" id="CP086136">
    <property type="protein sequence ID" value="UEM11995.1"/>
    <property type="molecule type" value="Genomic_DNA"/>
</dbReference>
<accession>A0A939MEK4</accession>
<gene>
    <name evidence="2" type="ORF">J4G43_047410</name>
    <name evidence="1" type="ORF">J4G43_49115</name>
</gene>
<dbReference type="AlphaFoldDB" id="A0A939MEK4"/>
<organism evidence="1">
    <name type="scientific">Bradyrhizobium barranii subsp. barranii</name>
    <dbReference type="NCBI Taxonomy" id="2823807"/>
    <lineage>
        <taxon>Bacteria</taxon>
        <taxon>Pseudomonadati</taxon>
        <taxon>Pseudomonadota</taxon>
        <taxon>Alphaproteobacteria</taxon>
        <taxon>Hyphomicrobiales</taxon>
        <taxon>Nitrobacteraceae</taxon>
        <taxon>Bradyrhizobium</taxon>
        <taxon>Bradyrhizobium barranii</taxon>
    </lineage>
</organism>
<sequence>MKVDFTGVVTSFDGIPPGDFFMSDLRSGGAFGLCVAIADNKKAALSLPSANSKDRAWIQVGGLTHQTFIHFPDAVLRLKLSSFTAVVTGAGLICVGTQRFIRGYEQQGFQYSTFNVESGAMDQIAEHEGVQFSQWSAGIIIDGKFEELYSFPSIRSGP</sequence>
<name>A0A939MEK4_9BRAD</name>
<dbReference type="EMBL" id="JAGEMI010000001">
    <property type="protein sequence ID" value="MBO1868482.1"/>
    <property type="molecule type" value="Genomic_DNA"/>
</dbReference>
<evidence type="ECO:0000313" key="3">
    <source>
        <dbReference type="Proteomes" id="UP000664702"/>
    </source>
</evidence>
<proteinExistence type="predicted"/>
<reference evidence="2 3" key="2">
    <citation type="journal article" date="2022" name="Int. J. Syst. Evol. Microbiol.">
        <title>Strains of Bradyrhizobium barranii sp. nov. associated with legumes native to Canada are symbionts of soybeans and belong to different subspecies (subsp. barranii subsp. nov. and subsp. apii subsp. nov.) and symbiovars (sv. glycinearum and sv. septentrionale).</title>
        <authorList>
            <person name="Bromfield E.S.P."/>
            <person name="Cloutier S."/>
            <person name="Wasai-Hara S."/>
            <person name="Minamisawa K."/>
        </authorList>
    </citation>
    <scope>NUCLEOTIDE SEQUENCE [LARGE SCALE GENOMIC DNA]</scope>
    <source>
        <strain evidence="2 3">144S4</strain>
    </source>
</reference>